<keyword evidence="2" id="KW-1185">Reference proteome</keyword>
<comment type="caution">
    <text evidence="1">The sequence shown here is derived from an EMBL/GenBank/DDBJ whole genome shotgun (WGS) entry which is preliminary data.</text>
</comment>
<dbReference type="InterPro" id="IPR029058">
    <property type="entry name" value="AB_hydrolase_fold"/>
</dbReference>
<evidence type="ECO:0000313" key="1">
    <source>
        <dbReference type="EMBL" id="MTH53259.1"/>
    </source>
</evidence>
<gene>
    <name evidence="1" type="ORF">GKZ89_07515</name>
</gene>
<dbReference type="SUPFAM" id="SSF53474">
    <property type="entry name" value="alpha/beta-Hydrolases"/>
    <property type="match status" value="1"/>
</dbReference>
<sequence>MEMYNRFFQYSSEWTVIHTPYQPNGFGILILGDKNHYVDSSTSFWMQHLGRKQLLAALRKAGFTLLQSNLYGSHWGSPKAGALAGELLQLLPKKEIVNEKVHILAEGTGALTALDLMENHPGKIRSIGLFNPCLDLKRHFEDEKANKLFYKRLSDEIAAAYEIEEKDFPACSLRSLEEISGSIPVKIWDRMSGTPFPYKKHSKVFEEKRKQLGKPVELILHLGEQPYRIHQSVIKFFTLHQKNL</sequence>
<evidence type="ECO:0008006" key="3">
    <source>
        <dbReference type="Google" id="ProtNLM"/>
    </source>
</evidence>
<organism evidence="1 2">
    <name type="scientific">Metabacillus mangrovi</name>
    <dbReference type="NCBI Taxonomy" id="1491830"/>
    <lineage>
        <taxon>Bacteria</taxon>
        <taxon>Bacillati</taxon>
        <taxon>Bacillota</taxon>
        <taxon>Bacilli</taxon>
        <taxon>Bacillales</taxon>
        <taxon>Bacillaceae</taxon>
        <taxon>Metabacillus</taxon>
    </lineage>
</organism>
<protein>
    <recommendedName>
        <fullName evidence="3">Alpha/beta hydrolase</fullName>
    </recommendedName>
</protein>
<dbReference type="Proteomes" id="UP000434639">
    <property type="component" value="Unassembled WGS sequence"/>
</dbReference>
<dbReference type="EMBL" id="WMIB01000005">
    <property type="protein sequence ID" value="MTH53259.1"/>
    <property type="molecule type" value="Genomic_DNA"/>
</dbReference>
<dbReference type="AlphaFoldDB" id="A0A7X2S3Z4"/>
<reference evidence="1 2" key="1">
    <citation type="journal article" date="2017" name="Int. J. Syst. Evol. Microbiol.">
        <title>Bacillus mangrovi sp. nov., isolated from a sediment sample from a mangrove forest.</title>
        <authorList>
            <person name="Gupta V."/>
            <person name="Singh P.K."/>
            <person name="Korpole S."/>
            <person name="Tanuku N.R.S."/>
            <person name="Pinnaka A.K."/>
        </authorList>
    </citation>
    <scope>NUCLEOTIDE SEQUENCE [LARGE SCALE GENOMIC DNA]</scope>
    <source>
        <strain evidence="1 2">KCTC 33872</strain>
    </source>
</reference>
<accession>A0A7X2S3Z4</accession>
<proteinExistence type="predicted"/>
<dbReference type="OrthoDB" id="2986585at2"/>
<evidence type="ECO:0000313" key="2">
    <source>
        <dbReference type="Proteomes" id="UP000434639"/>
    </source>
</evidence>
<dbReference type="Gene3D" id="3.40.50.1820">
    <property type="entry name" value="alpha/beta hydrolase"/>
    <property type="match status" value="1"/>
</dbReference>
<name>A0A7X2S3Z4_9BACI</name>